<gene>
    <name evidence="8" type="primary">mntP</name>
    <name evidence="9" type="ORF">N7Z68_15005</name>
</gene>
<evidence type="ECO:0000256" key="2">
    <source>
        <dbReference type="ARBA" id="ARBA00022475"/>
    </source>
</evidence>
<evidence type="ECO:0000256" key="5">
    <source>
        <dbReference type="ARBA" id="ARBA00023065"/>
    </source>
</evidence>
<reference evidence="9" key="1">
    <citation type="submission" date="2024-05" db="EMBL/GenBank/DDBJ databases">
        <title>Alkalihalobacillus sp. strain MEB203 novel alkaliphilic bacterium from Lonar Lake, India.</title>
        <authorList>
            <person name="Joshi A."/>
            <person name="Thite S."/>
            <person name="Mengade P."/>
        </authorList>
    </citation>
    <scope>NUCLEOTIDE SEQUENCE</scope>
    <source>
        <strain evidence="9">MEB 203</strain>
    </source>
</reference>
<evidence type="ECO:0000256" key="1">
    <source>
        <dbReference type="ARBA" id="ARBA00022448"/>
    </source>
</evidence>
<feature type="transmembrane region" description="Helical" evidence="8">
    <location>
        <begin position="26"/>
        <end position="48"/>
    </location>
</feature>
<proteinExistence type="inferred from homology"/>
<evidence type="ECO:0000256" key="3">
    <source>
        <dbReference type="ARBA" id="ARBA00022692"/>
    </source>
</evidence>
<feature type="transmembrane region" description="Helical" evidence="8">
    <location>
        <begin position="151"/>
        <end position="169"/>
    </location>
</feature>
<dbReference type="EMBL" id="JAOTPO010000010">
    <property type="protein sequence ID" value="MDE5414686.1"/>
    <property type="molecule type" value="Genomic_DNA"/>
</dbReference>
<feature type="transmembrane region" description="Helical" evidence="8">
    <location>
        <begin position="120"/>
        <end position="139"/>
    </location>
</feature>
<keyword evidence="2 8" id="KW-1003">Cell membrane</keyword>
<evidence type="ECO:0000256" key="7">
    <source>
        <dbReference type="ARBA" id="ARBA00023211"/>
    </source>
</evidence>
<dbReference type="RefSeq" id="WP_275119347.1">
    <property type="nucleotide sequence ID" value="NZ_JAOTPO010000010.1"/>
</dbReference>
<evidence type="ECO:0000313" key="10">
    <source>
        <dbReference type="Proteomes" id="UP001148125"/>
    </source>
</evidence>
<feature type="transmembrane region" description="Helical" evidence="8">
    <location>
        <begin position="54"/>
        <end position="72"/>
    </location>
</feature>
<evidence type="ECO:0000313" key="9">
    <source>
        <dbReference type="EMBL" id="MDE5414686.1"/>
    </source>
</evidence>
<dbReference type="Proteomes" id="UP001148125">
    <property type="component" value="Unassembled WGS sequence"/>
</dbReference>
<dbReference type="HAMAP" id="MF_01521">
    <property type="entry name" value="MntP_pump"/>
    <property type="match status" value="1"/>
</dbReference>
<dbReference type="InterPro" id="IPR003810">
    <property type="entry name" value="Mntp/YtaF"/>
</dbReference>
<dbReference type="InterPro" id="IPR022929">
    <property type="entry name" value="Put_MntP"/>
</dbReference>
<keyword evidence="7 8" id="KW-0464">Manganese</keyword>
<sequence>MATALGMDAFSVALGMGLVGLRYRQMFKIGIVIGGFHIIMPLLGIVTGKLVSNYFGLFATYLGGGLLLFLGLQMSISSLKKDGGRMMKPIGFGLIIFALSVSLDSFSAGLSLGMLGAKTVIAVAAFGLMSMILSWTGLVMGSRFKGIIGSYGELLGGLILMGFGVKLLLP</sequence>
<evidence type="ECO:0000256" key="4">
    <source>
        <dbReference type="ARBA" id="ARBA00022989"/>
    </source>
</evidence>
<name>A0ABT5VGV7_9BACI</name>
<protein>
    <recommendedName>
        <fullName evidence="8">Putative manganese efflux pump MntP</fullName>
    </recommendedName>
</protein>
<keyword evidence="6 8" id="KW-0472">Membrane</keyword>
<evidence type="ECO:0000256" key="6">
    <source>
        <dbReference type="ARBA" id="ARBA00023136"/>
    </source>
</evidence>
<evidence type="ECO:0000256" key="8">
    <source>
        <dbReference type="HAMAP-Rule" id="MF_01521"/>
    </source>
</evidence>
<keyword evidence="10" id="KW-1185">Reference proteome</keyword>
<comment type="similarity">
    <text evidence="8">Belongs to the MntP (TC 9.B.29) family.</text>
</comment>
<comment type="subcellular location">
    <subcellularLocation>
        <location evidence="8">Cell membrane</location>
        <topology evidence="8">Multi-pass membrane protein</topology>
    </subcellularLocation>
</comment>
<keyword evidence="5 8" id="KW-0406">Ion transport</keyword>
<keyword evidence="4 8" id="KW-1133">Transmembrane helix</keyword>
<feature type="transmembrane region" description="Helical" evidence="8">
    <location>
        <begin position="92"/>
        <end position="114"/>
    </location>
</feature>
<dbReference type="PANTHER" id="PTHR35529">
    <property type="entry name" value="MANGANESE EFFLUX PUMP MNTP-RELATED"/>
    <property type="match status" value="1"/>
</dbReference>
<comment type="function">
    <text evidence="8">Probably functions as a manganese efflux pump.</text>
</comment>
<keyword evidence="3 8" id="KW-0812">Transmembrane</keyword>
<dbReference type="Pfam" id="PF02659">
    <property type="entry name" value="Mntp"/>
    <property type="match status" value="1"/>
</dbReference>
<organism evidence="9 10">
    <name type="scientific">Alkalihalobacterium chitinilyticum</name>
    <dbReference type="NCBI Taxonomy" id="2980103"/>
    <lineage>
        <taxon>Bacteria</taxon>
        <taxon>Bacillati</taxon>
        <taxon>Bacillota</taxon>
        <taxon>Bacilli</taxon>
        <taxon>Bacillales</taxon>
        <taxon>Bacillaceae</taxon>
        <taxon>Alkalihalobacterium</taxon>
    </lineage>
</organism>
<accession>A0ABT5VGV7</accession>
<dbReference type="PANTHER" id="PTHR35529:SF1">
    <property type="entry name" value="MANGANESE EFFLUX PUMP MNTP-RELATED"/>
    <property type="match status" value="1"/>
</dbReference>
<keyword evidence="1 8" id="KW-0813">Transport</keyword>
<comment type="caution">
    <text evidence="9">The sequence shown here is derived from an EMBL/GenBank/DDBJ whole genome shotgun (WGS) entry which is preliminary data.</text>
</comment>